<proteinExistence type="predicted"/>
<dbReference type="PANTHER" id="PTHR13832">
    <property type="entry name" value="PROTEIN PHOSPHATASE 2C"/>
    <property type="match status" value="1"/>
</dbReference>
<dbReference type="EMBL" id="HACG01043802">
    <property type="protein sequence ID" value="CEK90667.1"/>
    <property type="molecule type" value="Transcribed_RNA"/>
</dbReference>
<sequence>MAADQLINHLQEKLVQIQDDLFTLGCQECDNVSSNQGPAAITTDSLIRGALEAAFVCFDEQIARERQSINISGGCAAIAALVMLDKLYVAHAGDCRAVVFYGNETFEIASEFTPETDAKRIQYLAHINPDLTHSLFSDNCFIRPLGEKDIGNQVLCRGPQRAGWHYKEVTDEDVYKPPLVAGRGKWARLMGVIGVTRGFGDYGLVVPNTNIHLKPFLSAVPEVRVFNLANKKVMEDDVMVMGCDGLWDMLSNEQAELTVKASFAKSAEDTSVDRYTRAAQDLVLLARGDNTGRGWKMQDGRDASFDDITVFVIPLHRCLDSTLKKKSQLP</sequence>
<dbReference type="Pfam" id="PF00481">
    <property type="entry name" value="PP2C"/>
    <property type="match status" value="2"/>
</dbReference>
<name>A0A0B7BBD5_9EUPU</name>
<dbReference type="CDD" id="cd00143">
    <property type="entry name" value="PP2Cc"/>
    <property type="match status" value="1"/>
</dbReference>
<dbReference type="GO" id="GO:0005739">
    <property type="term" value="C:mitochondrion"/>
    <property type="evidence" value="ECO:0007669"/>
    <property type="project" value="TreeGrafter"/>
</dbReference>
<evidence type="ECO:0000313" key="4">
    <source>
        <dbReference type="EMBL" id="CEK90667.1"/>
    </source>
</evidence>
<evidence type="ECO:0000313" key="3">
    <source>
        <dbReference type="EMBL" id="CEK90664.1"/>
    </source>
</evidence>
<dbReference type="EMBL" id="HACG01043799">
    <property type="protein sequence ID" value="CEK90664.1"/>
    <property type="molecule type" value="Transcribed_RNA"/>
</dbReference>
<evidence type="ECO:0000259" key="1">
    <source>
        <dbReference type="PROSITE" id="PS51746"/>
    </source>
</evidence>
<gene>
    <name evidence="3" type="primary">ORF177902</name>
    <name evidence="2" type="synonym">ORF177893</name>
    <name evidence="4" type="synonym">ORF177912</name>
</gene>
<dbReference type="PROSITE" id="PS51746">
    <property type="entry name" value="PPM_2"/>
    <property type="match status" value="1"/>
</dbReference>
<protein>
    <recommendedName>
        <fullName evidence="1">PPM-type phosphatase domain-containing protein</fullName>
    </recommendedName>
</protein>
<feature type="domain" description="PPM-type phosphatase" evidence="1">
    <location>
        <begin position="1"/>
        <end position="315"/>
    </location>
</feature>
<dbReference type="InterPro" id="IPR001932">
    <property type="entry name" value="PPM-type_phosphatase-like_dom"/>
</dbReference>
<evidence type="ECO:0000313" key="2">
    <source>
        <dbReference type="EMBL" id="CEK90661.1"/>
    </source>
</evidence>
<dbReference type="EMBL" id="HACG01043796">
    <property type="protein sequence ID" value="CEK90661.1"/>
    <property type="molecule type" value="Transcribed_RNA"/>
</dbReference>
<dbReference type="PANTHER" id="PTHR13832:SF354">
    <property type="entry name" value="GM14138P"/>
    <property type="match status" value="1"/>
</dbReference>
<dbReference type="InterPro" id="IPR036457">
    <property type="entry name" value="PPM-type-like_dom_sf"/>
</dbReference>
<dbReference type="SUPFAM" id="SSF81606">
    <property type="entry name" value="PP2C-like"/>
    <property type="match status" value="1"/>
</dbReference>
<accession>A0A0B7BBD5</accession>
<dbReference type="Gene3D" id="3.60.40.10">
    <property type="entry name" value="PPM-type phosphatase domain"/>
    <property type="match status" value="1"/>
</dbReference>
<reference evidence="3" key="1">
    <citation type="submission" date="2014-12" db="EMBL/GenBank/DDBJ databases">
        <title>Insight into the proteome of Arion vulgaris.</title>
        <authorList>
            <person name="Aradska J."/>
            <person name="Bulat T."/>
            <person name="Smidak R."/>
            <person name="Sarate P."/>
            <person name="Gangsoo J."/>
            <person name="Sialana F."/>
            <person name="Bilban M."/>
            <person name="Lubec G."/>
        </authorList>
    </citation>
    <scope>NUCLEOTIDE SEQUENCE</scope>
    <source>
        <tissue evidence="3">Skin</tissue>
    </source>
</reference>
<dbReference type="SMART" id="SM00332">
    <property type="entry name" value="PP2Cc"/>
    <property type="match status" value="1"/>
</dbReference>
<dbReference type="AlphaFoldDB" id="A0A0B7BBD5"/>
<dbReference type="InterPro" id="IPR015655">
    <property type="entry name" value="PP2C"/>
</dbReference>
<organism evidence="3">
    <name type="scientific">Arion vulgaris</name>
    <dbReference type="NCBI Taxonomy" id="1028688"/>
    <lineage>
        <taxon>Eukaryota</taxon>
        <taxon>Metazoa</taxon>
        <taxon>Spiralia</taxon>
        <taxon>Lophotrochozoa</taxon>
        <taxon>Mollusca</taxon>
        <taxon>Gastropoda</taxon>
        <taxon>Heterobranchia</taxon>
        <taxon>Euthyneura</taxon>
        <taxon>Panpulmonata</taxon>
        <taxon>Eupulmonata</taxon>
        <taxon>Stylommatophora</taxon>
        <taxon>Helicina</taxon>
        <taxon>Arionoidea</taxon>
        <taxon>Arionidae</taxon>
        <taxon>Arion</taxon>
    </lineage>
</organism>
<dbReference type="GO" id="GO:0004741">
    <property type="term" value="F:[pyruvate dehydrogenase (acetyl-transferring)]-phosphatase activity"/>
    <property type="evidence" value="ECO:0007669"/>
    <property type="project" value="TreeGrafter"/>
</dbReference>